<dbReference type="EMBL" id="CAJOBA010008446">
    <property type="protein sequence ID" value="CAF3828696.1"/>
    <property type="molecule type" value="Genomic_DNA"/>
</dbReference>
<feature type="transmembrane region" description="Helical" evidence="2">
    <location>
        <begin position="298"/>
        <end position="317"/>
    </location>
</feature>
<protein>
    <submittedName>
        <fullName evidence="4">Uncharacterized protein</fullName>
    </submittedName>
</protein>
<dbReference type="InterPro" id="IPR036890">
    <property type="entry name" value="HATPase_C_sf"/>
</dbReference>
<dbReference type="Proteomes" id="UP000663829">
    <property type="component" value="Unassembled WGS sequence"/>
</dbReference>
<accession>A0A814YVG0</accession>
<comment type="caution">
    <text evidence="4">The sequence shown here is derived from an EMBL/GenBank/DDBJ whole genome shotgun (WGS) entry which is preliminary data.</text>
</comment>
<dbReference type="OrthoDB" id="10031156at2759"/>
<dbReference type="Proteomes" id="UP000682733">
    <property type="component" value="Unassembled WGS sequence"/>
</dbReference>
<dbReference type="PANTHER" id="PTHR47839:SF1">
    <property type="entry name" value="DOMAIN PROTEIN, PUTATIVE (AFU_ORTHOLOGUE AFUA_6G04830)-RELATED"/>
    <property type="match status" value="1"/>
</dbReference>
<sequence length="1452" mass="165176">MSAEDIPASVLSDVLWLKVINEGVEDRVEVNQRMLIDKMLARYSSDFVVYRELIQNSDDAQATSFHLEITCDTSSTAANFVHISKEQLVNDQQQPTNVFEGIGQLIRNHWGTIKASPTLERNDPPLFSTPAHTSPISEIDFHNSLITEIRTVNNGATFTEVDWKRVATIAEGNTNADAIGQFGVGFFSVFAYSERPMIQSGKHCMAFVWQNGKSLTTFRKELSIDEQSPTTSIILKMRNKYILQTKSTLEMNGMIKTENINGKLNGTKKTKKNDTTNGIVPTMDLTQLKAYFTKGTEIFFFFFSFSIFCLFSVVLSFTKYINELVIKINGLIVFQANKAKKSVPSTKTASAFKKLYSTNEHHLLRFDSFVQTEQTFTIAHGPSITLNHVDVQASVVIDKEFHDQIRRVLKKSLPPTVHIQLLFPSNNILDEQNRHLLANDDLNSRILKSLIPLKFHNDQIIPSGQVFIGLATHQSTGIGMHVFSHLIPTIERENLDLQDPYITIWNEELLVSIGKIARFVYNQAILDGVNTPSQETNQHFDAILAPYAFQTSVPNKEIGRLLVDGFFSSKNDILVPVKRSPSELQLSLVPSSQAFLANSKYIHAFLPVSLVPFDIGKNDFFKILKKHRLIDEIDLATILAQLHESILLSNEFIGLLRWLCSNEINNKSYVKEILSIVRFRETIQSPIIKLEKLEFYDIFNLPSILPLPSNVLPANIAGHLSREELQKRLSLSVLLIKTLVHFYLHENQQHLFRNEITATILLSFISQRWNQLNDSEWTIIKTILSNIRCIPTSQGMKLPNESYIRSSNLSADLSIISLYVPQTTINENGAKNDNGSTDNPVSIEFLKYIGCRTIHVPTLANTQTTHSTLPSASPQTIQMFIEELLKQRKNMSDGDLTALKQRTTLTSSKEAARKHVPCDLHFPSVASRLQWPTLHIIDWYDIDPHSREYAFLKEIGVREVPELYKLIDRIVQEHNDGPKARNEYKLPIALGFLAENFQLYYSKLWKTANIRRAFLPSYCPDVNTEVALSTSDFVFKGSNHFVKPSQVFIRSKSPAVIVSQENNAQLVDDADTRGLIDYIDYGSEANSFLLGIGVLHYPSAENLANLLIDRQATYFARTNDDAGEILSTKLRIYINCLKQLATVSNLAQQLNAEPLSSRLRGNPWCVGFQTIDRSDGGKDRIFKIAKPSDIYLDDDHQCAIDLRPLCAPDEPELTKLYERFGSKWLSESVKRTLVHGGKYTTTDRSGKLRDLIHHRLDMLFVNNRGERMSNVDGKRVELLRTKLSVYEAEGIQCQLTFQNKTVTLNSTECSSCALEHDRNKVALYLHKELPAFDYVDIASELTRFVFKKPLDAVVHAISDKLASPLETLKRRGIPVDRLLKTIEQQPVVPTLQIEHTKQNEPPTQKIQQQNQQQQQQYQQQNQQQPYQYQQQQQQYQQYEQQPLRGLFQSLKE</sequence>
<keyword evidence="2" id="KW-1133">Transmembrane helix</keyword>
<dbReference type="Gene3D" id="3.30.565.10">
    <property type="entry name" value="Histidine kinase-like ATPase, C-terminal domain"/>
    <property type="match status" value="1"/>
</dbReference>
<evidence type="ECO:0000256" key="2">
    <source>
        <dbReference type="SAM" id="Phobius"/>
    </source>
</evidence>
<evidence type="ECO:0000313" key="5">
    <source>
        <dbReference type="EMBL" id="CAF3828696.1"/>
    </source>
</evidence>
<dbReference type="EMBL" id="CAJNOK010008434">
    <property type="protein sequence ID" value="CAF1063458.1"/>
    <property type="molecule type" value="Genomic_DNA"/>
</dbReference>
<evidence type="ECO:0000256" key="1">
    <source>
        <dbReference type="SAM" id="MobiDB-lite"/>
    </source>
</evidence>
<evidence type="ECO:0000313" key="4">
    <source>
        <dbReference type="EMBL" id="CAF1235244.1"/>
    </source>
</evidence>
<feature type="compositionally biased region" description="Low complexity" evidence="1">
    <location>
        <begin position="1407"/>
        <end position="1431"/>
    </location>
</feature>
<evidence type="ECO:0000313" key="6">
    <source>
        <dbReference type="EMBL" id="CAF3997710.1"/>
    </source>
</evidence>
<keyword evidence="2" id="KW-0812">Transmembrane</keyword>
<name>A0A814YVG0_9BILA</name>
<keyword evidence="7" id="KW-1185">Reference proteome</keyword>
<evidence type="ECO:0000313" key="3">
    <source>
        <dbReference type="EMBL" id="CAF1063458.1"/>
    </source>
</evidence>
<dbReference type="EMBL" id="CAJNOQ010009829">
    <property type="protein sequence ID" value="CAF1235244.1"/>
    <property type="molecule type" value="Genomic_DNA"/>
</dbReference>
<dbReference type="Proteomes" id="UP000677228">
    <property type="component" value="Unassembled WGS sequence"/>
</dbReference>
<reference evidence="4" key="1">
    <citation type="submission" date="2021-02" db="EMBL/GenBank/DDBJ databases">
        <authorList>
            <person name="Nowell W R."/>
        </authorList>
    </citation>
    <scope>NUCLEOTIDE SEQUENCE</scope>
</reference>
<dbReference type="EMBL" id="CAJOBC010009837">
    <property type="protein sequence ID" value="CAF3997710.1"/>
    <property type="molecule type" value="Genomic_DNA"/>
</dbReference>
<gene>
    <name evidence="4" type="ORF">GPM918_LOCUS25378</name>
    <name evidence="3" type="ORF">OVA965_LOCUS17535</name>
    <name evidence="6" type="ORF">SRO942_LOCUS25387</name>
    <name evidence="5" type="ORF">TMI583_LOCUS17542</name>
</gene>
<dbReference type="InterPro" id="IPR022155">
    <property type="entry name" value="DUF3684"/>
</dbReference>
<evidence type="ECO:0000313" key="7">
    <source>
        <dbReference type="Proteomes" id="UP000663829"/>
    </source>
</evidence>
<dbReference type="Proteomes" id="UP000681722">
    <property type="component" value="Unassembled WGS sequence"/>
</dbReference>
<proteinExistence type="predicted"/>
<feature type="region of interest" description="Disordered" evidence="1">
    <location>
        <begin position="1396"/>
        <end position="1431"/>
    </location>
</feature>
<organism evidence="4 7">
    <name type="scientific">Didymodactylos carnosus</name>
    <dbReference type="NCBI Taxonomy" id="1234261"/>
    <lineage>
        <taxon>Eukaryota</taxon>
        <taxon>Metazoa</taxon>
        <taxon>Spiralia</taxon>
        <taxon>Gnathifera</taxon>
        <taxon>Rotifera</taxon>
        <taxon>Eurotatoria</taxon>
        <taxon>Bdelloidea</taxon>
        <taxon>Philodinida</taxon>
        <taxon>Philodinidae</taxon>
        <taxon>Didymodactylos</taxon>
    </lineage>
</organism>
<dbReference type="Pfam" id="PF12449">
    <property type="entry name" value="DUF3684"/>
    <property type="match status" value="2"/>
</dbReference>
<dbReference type="PANTHER" id="PTHR47839">
    <property type="entry name" value="DOMAIN PROTEIN, PUTATIVE (AFU_ORTHOLOGUE AFUA_6G04830)-RELATED"/>
    <property type="match status" value="1"/>
</dbReference>
<keyword evidence="2" id="KW-0472">Membrane</keyword>
<dbReference type="SUPFAM" id="SSF55874">
    <property type="entry name" value="ATPase domain of HSP90 chaperone/DNA topoisomerase II/histidine kinase"/>
    <property type="match status" value="1"/>
</dbReference>